<organism evidence="1 2">
    <name type="scientific">Vibrio breoganii</name>
    <dbReference type="NCBI Taxonomy" id="553239"/>
    <lineage>
        <taxon>Bacteria</taxon>
        <taxon>Pseudomonadati</taxon>
        <taxon>Pseudomonadota</taxon>
        <taxon>Gammaproteobacteria</taxon>
        <taxon>Vibrionales</taxon>
        <taxon>Vibrionaceae</taxon>
        <taxon>Vibrio</taxon>
    </lineage>
</organism>
<evidence type="ECO:0000313" key="1">
    <source>
        <dbReference type="EMBL" id="PMP06895.1"/>
    </source>
</evidence>
<dbReference type="EMBL" id="MDBO01000115">
    <property type="protein sequence ID" value="PMP06895.1"/>
    <property type="molecule type" value="Genomic_DNA"/>
</dbReference>
<gene>
    <name evidence="1" type="ORF">BCS93_16810</name>
</gene>
<reference evidence="2" key="1">
    <citation type="submission" date="2016-07" db="EMBL/GenBank/DDBJ databases">
        <title>Nontailed viruses are major unrecognized killers of bacteria in the ocean.</title>
        <authorList>
            <person name="Kauffman K."/>
            <person name="Hussain F."/>
            <person name="Yang J."/>
            <person name="Arevalo P."/>
            <person name="Brown J."/>
            <person name="Cutler M."/>
            <person name="Kelly L."/>
            <person name="Polz M.F."/>
        </authorList>
    </citation>
    <scope>NUCLEOTIDE SEQUENCE [LARGE SCALE GENOMIC DNA]</scope>
    <source>
        <strain evidence="2">10N.222.49.A5</strain>
    </source>
</reference>
<sequence length="309" mass="35895">MDKHVIRLCSQQQDITIVEEYGRTFFEVPVFYKVDYCHEILSHLTKFQGDVTPNLKSELSVRRVKLLKCRTDETLICALAEAIVATDLFQLQGENIFDLNVEKPPKGRSCIVFSQLDAQKLVTNPLLPEYEHQNWKCFDGIAAYFYGADITHSSMPFALSELDSVRHRLHERCSLRPKEVKERLLVDTEVGRAMITFKTIMEYLNVPIIRKEISEDSQKKLRIFETVKSLVQRANTLVSVDNPHLVRLHKKEPRAEALFLDKSPVAFVDFIPVESQSYDCFVLGFRFLQSREKYEELREQGYTWEPEAA</sequence>
<evidence type="ECO:0000313" key="2">
    <source>
        <dbReference type="Proteomes" id="UP000235611"/>
    </source>
</evidence>
<name>A0AAP8MUT5_9VIBR</name>
<protein>
    <submittedName>
        <fullName evidence="1">Uncharacterized protein</fullName>
    </submittedName>
</protein>
<proteinExistence type="predicted"/>
<dbReference type="Proteomes" id="UP000235611">
    <property type="component" value="Unassembled WGS sequence"/>
</dbReference>
<dbReference type="RefSeq" id="WP_102382251.1">
    <property type="nucleotide sequence ID" value="NZ_MCZA01000084.1"/>
</dbReference>
<accession>A0AAP8MUT5</accession>
<dbReference type="AlphaFoldDB" id="A0AAP8MUT5"/>
<comment type="caution">
    <text evidence="1">The sequence shown here is derived from an EMBL/GenBank/DDBJ whole genome shotgun (WGS) entry which is preliminary data.</text>
</comment>